<sequence>MRTYEVLAELHAAKGDNRYIAILMLTVVKNHVQDPISNHVKFYMESMRTLEALHESFILNK</sequence>
<comment type="caution">
    <text evidence="1">The sequence shown here is derived from an EMBL/GenBank/DDBJ whole genome shotgun (WGS) entry which is preliminary data.</text>
</comment>
<protein>
    <submittedName>
        <fullName evidence="1">Uncharacterized protein</fullName>
    </submittedName>
</protein>
<dbReference type="EMBL" id="JABWPM010000025">
    <property type="protein sequence ID" value="NUY98427.1"/>
    <property type="molecule type" value="Genomic_DNA"/>
</dbReference>
<accession>A0A7Y6NH42</accession>
<dbReference type="GeneID" id="57347048"/>
<proteinExistence type="predicted"/>
<name>A0A7Y6NH42_9GAMM</name>
<dbReference type="Proteomes" id="UP000566985">
    <property type="component" value="Unassembled WGS sequence"/>
</dbReference>
<dbReference type="RefSeq" id="WP_069729481.1">
    <property type="nucleotide sequence ID" value="NZ_JABWPE010000025.1"/>
</dbReference>
<gene>
    <name evidence="1" type="ORF">HU668_18380</name>
</gene>
<dbReference type="AlphaFoldDB" id="A0A7Y6NH42"/>
<evidence type="ECO:0000313" key="2">
    <source>
        <dbReference type="Proteomes" id="UP000566985"/>
    </source>
</evidence>
<evidence type="ECO:0000313" key="1">
    <source>
        <dbReference type="EMBL" id="NUY98427.1"/>
    </source>
</evidence>
<organism evidence="1 2">
    <name type="scientific">Pantoea brenneri</name>
    <dbReference type="NCBI Taxonomy" id="472694"/>
    <lineage>
        <taxon>Bacteria</taxon>
        <taxon>Pseudomonadati</taxon>
        <taxon>Pseudomonadota</taxon>
        <taxon>Gammaproteobacteria</taxon>
        <taxon>Enterobacterales</taxon>
        <taxon>Erwiniaceae</taxon>
        <taxon>Pantoea</taxon>
    </lineage>
</organism>
<reference evidence="1 2" key="1">
    <citation type="submission" date="2020-05" db="EMBL/GenBank/DDBJ databases">
        <title>Whole Genome Sequences of Enterobacteriales Associated with the International Space Station.</title>
        <authorList>
            <person name="Bharadwaj A."/>
            <person name="Daudu R."/>
            <person name="Singh N."/>
            <person name="Wood J."/>
            <person name="Debieu M."/>
            <person name="Mason C."/>
            <person name="Wang C."/>
            <person name="Venkateswaran K."/>
        </authorList>
    </citation>
    <scope>NUCLEOTIDE SEQUENCE [LARGE SCALE GENOMIC DNA]</scope>
    <source>
        <strain evidence="1 2">IF5SW-B1</strain>
    </source>
</reference>